<sequence>MKANRNTFIFVLTGLTLLCIPIVTSPDFSKGIHMFDVPPFQRSFLGYVLLLLYFFLNYFLFIPKFYSQKKYVIFGLVTLACFLLVTFLPDVLISVQAPQPPQVFREPGMNMREPGFHPGPQPGLIFQFGLVFILSLLLRIQHQISELKNEKISAELSYLKAKINPHFLFNTLNSLYALALTQNKQTPMAILKLSSLMRYVVSESESKKVSLKKELTYIEDYIELQKLRFSENVEFHYEVSGEPNGYEIAPLILINYIENAFKFGLHTDKRSIIEILIHVENSRLQLKTRNRIVYKNGDVPGTEEGLQNSKNRLNLIYSGNYSLESGEKDGFYLVNLNIKLDD</sequence>
<dbReference type="RefSeq" id="WP_139839248.1">
    <property type="nucleotide sequence ID" value="NZ_AMRU01000014.1"/>
</dbReference>
<keyword evidence="2" id="KW-1185">Reference proteome</keyword>
<keyword evidence="1" id="KW-0418">Kinase</keyword>
<dbReference type="InterPro" id="IPR036890">
    <property type="entry name" value="HATPase_C_sf"/>
</dbReference>
<protein>
    <submittedName>
        <fullName evidence="1">Putative two-component system sensor protein, no kinase domain</fullName>
    </submittedName>
</protein>
<keyword evidence="1" id="KW-0808">Transferase</keyword>
<dbReference type="EMBL" id="CP016359">
    <property type="protein sequence ID" value="APU66943.1"/>
    <property type="molecule type" value="Genomic_DNA"/>
</dbReference>
<dbReference type="SUPFAM" id="SSF55874">
    <property type="entry name" value="ATPase domain of HSP90 chaperone/DNA topoisomerase II/histidine kinase"/>
    <property type="match status" value="1"/>
</dbReference>
<dbReference type="InterPro" id="IPR050640">
    <property type="entry name" value="Bact_2-comp_sensor_kinase"/>
</dbReference>
<dbReference type="GO" id="GO:0016020">
    <property type="term" value="C:membrane"/>
    <property type="evidence" value="ECO:0007669"/>
    <property type="project" value="InterPro"/>
</dbReference>
<dbReference type="STRING" id="1229726.GRFL_0219"/>
<gene>
    <name evidence="1" type="ORF">GRFL_0219</name>
</gene>
<proteinExistence type="predicted"/>
<organism evidence="1 2">
    <name type="scientific">Christiangramia flava JLT2011</name>
    <dbReference type="NCBI Taxonomy" id="1229726"/>
    <lineage>
        <taxon>Bacteria</taxon>
        <taxon>Pseudomonadati</taxon>
        <taxon>Bacteroidota</taxon>
        <taxon>Flavobacteriia</taxon>
        <taxon>Flavobacteriales</taxon>
        <taxon>Flavobacteriaceae</taxon>
        <taxon>Christiangramia</taxon>
    </lineage>
</organism>
<dbReference type="Proteomes" id="UP000186230">
    <property type="component" value="Chromosome"/>
</dbReference>
<accession>A0A1L7I192</accession>
<dbReference type="InterPro" id="IPR010559">
    <property type="entry name" value="Sig_transdc_His_kin_internal"/>
</dbReference>
<dbReference type="PANTHER" id="PTHR34220:SF7">
    <property type="entry name" value="SENSOR HISTIDINE KINASE YPDA"/>
    <property type="match status" value="1"/>
</dbReference>
<name>A0A1L7I192_9FLAO</name>
<dbReference type="KEGG" id="gfl:GRFL_0219"/>
<dbReference type="OrthoDB" id="9809908at2"/>
<dbReference type="AlphaFoldDB" id="A0A1L7I192"/>
<evidence type="ECO:0000313" key="1">
    <source>
        <dbReference type="EMBL" id="APU66943.1"/>
    </source>
</evidence>
<dbReference type="PANTHER" id="PTHR34220">
    <property type="entry name" value="SENSOR HISTIDINE KINASE YPDA"/>
    <property type="match status" value="1"/>
</dbReference>
<evidence type="ECO:0000313" key="2">
    <source>
        <dbReference type="Proteomes" id="UP000186230"/>
    </source>
</evidence>
<reference evidence="1 2" key="1">
    <citation type="submission" date="2016-07" db="EMBL/GenBank/DDBJ databases">
        <title>Multi-omics approach to identify versatile polysaccharide utilization systems of a marine flavobacterium Gramella flava.</title>
        <authorList>
            <person name="Tang K."/>
        </authorList>
    </citation>
    <scope>NUCLEOTIDE SEQUENCE [LARGE SCALE GENOMIC DNA]</scope>
    <source>
        <strain evidence="1 2">JLT2011</strain>
    </source>
</reference>
<dbReference type="GO" id="GO:0000155">
    <property type="term" value="F:phosphorelay sensor kinase activity"/>
    <property type="evidence" value="ECO:0007669"/>
    <property type="project" value="InterPro"/>
</dbReference>
<dbReference type="Pfam" id="PF06580">
    <property type="entry name" value="His_kinase"/>
    <property type="match status" value="1"/>
</dbReference>